<dbReference type="EMBL" id="CP054580">
    <property type="protein sequence ID" value="QKS25858.1"/>
    <property type="molecule type" value="Genomic_DNA"/>
</dbReference>
<protein>
    <submittedName>
        <fullName evidence="1">Uncharacterized protein</fullName>
    </submittedName>
</protein>
<sequence length="73" mass="8195">MHCKLNATRLRWYYNLINKAEIAVDEEGANTGAAENDETDSPKPTKRCPWGAQVVLLPELPEETGHCQDMAPR</sequence>
<accession>A0A6N0Z3G1</accession>
<evidence type="ECO:0000313" key="2">
    <source>
        <dbReference type="Proteomes" id="UP000509761"/>
    </source>
</evidence>
<evidence type="ECO:0000313" key="1">
    <source>
        <dbReference type="EMBL" id="QKS25858.1"/>
    </source>
</evidence>
<dbReference type="Proteomes" id="UP000509761">
    <property type="component" value="Chromosome"/>
</dbReference>
<dbReference type="AlphaFoldDB" id="A0A653Z6C5"/>
<reference evidence="1 2" key="1">
    <citation type="submission" date="2019-12" db="EMBL/GenBank/DDBJ databases">
        <title>Genome sequencing and assembly of endphytes of Porphyra tenera.</title>
        <authorList>
            <person name="Park J.M."/>
            <person name="Shin R."/>
            <person name="Jo S.H."/>
        </authorList>
    </citation>
    <scope>NUCLEOTIDE SEQUENCE [LARGE SCALE GENOMIC DNA]</scope>
    <source>
        <strain evidence="1 2">GPM3</strain>
    </source>
</reference>
<keyword evidence="2" id="KW-1185">Reference proteome</keyword>
<organism evidence="1 2">
    <name type="scientific">Vreelandella titanicae</name>
    <dbReference type="NCBI Taxonomy" id="664683"/>
    <lineage>
        <taxon>Bacteria</taxon>
        <taxon>Pseudomonadati</taxon>
        <taxon>Pseudomonadota</taxon>
        <taxon>Gammaproteobacteria</taxon>
        <taxon>Oceanospirillales</taxon>
        <taxon>Halomonadaceae</taxon>
        <taxon>Vreelandella</taxon>
    </lineage>
</organism>
<gene>
    <name evidence="1" type="ORF">FX987_03655</name>
</gene>
<name>A0A653Z6C5_9GAMM</name>
<dbReference type="RefSeq" id="WP_022521375.1">
    <property type="nucleotide sequence ID" value="NZ_CP054580.1"/>
</dbReference>
<proteinExistence type="predicted"/>
<accession>A0A653Z6C5</accession>